<dbReference type="AlphaFoldDB" id="A0A8W8MPQ3"/>
<dbReference type="EnsemblMetazoa" id="G35372.9">
    <property type="protein sequence ID" value="G35372.9:cds"/>
    <property type="gene ID" value="G35372"/>
</dbReference>
<sequence length="588" mass="63297">MDALQGVVLFLILTVSLVATQSTTNDPITSDTSSPVPEITFPGNFTDENTTEITVGGVFVRVLGQSGKFIMGRTSNPNEDPNALKVAFDAIRELDKDGAVIGKGGRVKHSFNTFASQSFMFSNITDDQYQNLSAKRLDFVANLTSVDATLTAQMYLFEEEGNITQDDEVSQVSKGTLKFNIVIENWSFCGMNGETCKQGPKTSVGEYIEFVIAIKGKKSGTKKGGGRKKRTNAQEYDMGGDASVVLSGKARYDSSSAYENLPEGFPKTEMKGSSQLFVFRFRKFNTSVFYDPQLNLDGNDTTGETTTQTPTSPESTLSAAQITTKILGRSGKMTIGRGSNPDTDADKVQVTFDEVKEIDSSGNPVGASGAMKHSFNTFASLDFTFSALEDTSFAGITAKRLNFTANIESVNANLTVPVYIFTNGGVISIDGENSTVTAGTVKFNIQIEGWQFCGNSGVTCKQGSKDEVGDAIEFVITIKGKGTQQRKTTDKRTDGEEFELGGGSSVLLSRKISVDGGNYTDMATGYPKLETKGGKQSFVFRFPKFTSSVLYDPQIVLATPDASGSNVVTSSLSILITCLMVLVSRLLH</sequence>
<protein>
    <submittedName>
        <fullName evidence="3">Uncharacterized protein</fullName>
    </submittedName>
</protein>
<accession>A0A8W8MPQ3</accession>
<dbReference type="Proteomes" id="UP000005408">
    <property type="component" value="Unassembled WGS sequence"/>
</dbReference>
<evidence type="ECO:0000313" key="3">
    <source>
        <dbReference type="EnsemblMetazoa" id="G35372.9:cds"/>
    </source>
</evidence>
<dbReference type="OMA" id="FTVDNCT"/>
<keyword evidence="4" id="KW-1185">Reference proteome</keyword>
<dbReference type="OrthoDB" id="5977965at2759"/>
<keyword evidence="2" id="KW-0732">Signal</keyword>
<evidence type="ECO:0000256" key="1">
    <source>
        <dbReference type="SAM" id="MobiDB-lite"/>
    </source>
</evidence>
<feature type="signal peptide" evidence="2">
    <location>
        <begin position="1"/>
        <end position="20"/>
    </location>
</feature>
<evidence type="ECO:0000256" key="2">
    <source>
        <dbReference type="SAM" id="SignalP"/>
    </source>
</evidence>
<feature type="chain" id="PRO_5036442298" evidence="2">
    <location>
        <begin position="21"/>
        <end position="588"/>
    </location>
</feature>
<organism evidence="3 4">
    <name type="scientific">Magallana gigas</name>
    <name type="common">Pacific oyster</name>
    <name type="synonym">Crassostrea gigas</name>
    <dbReference type="NCBI Taxonomy" id="29159"/>
    <lineage>
        <taxon>Eukaryota</taxon>
        <taxon>Metazoa</taxon>
        <taxon>Spiralia</taxon>
        <taxon>Lophotrochozoa</taxon>
        <taxon>Mollusca</taxon>
        <taxon>Bivalvia</taxon>
        <taxon>Autobranchia</taxon>
        <taxon>Pteriomorphia</taxon>
        <taxon>Ostreida</taxon>
        <taxon>Ostreoidea</taxon>
        <taxon>Ostreidae</taxon>
        <taxon>Magallana</taxon>
    </lineage>
</organism>
<feature type="region of interest" description="Disordered" evidence="1">
    <location>
        <begin position="295"/>
        <end position="315"/>
    </location>
</feature>
<name>A0A8W8MPQ3_MAGGI</name>
<evidence type="ECO:0000313" key="4">
    <source>
        <dbReference type="Proteomes" id="UP000005408"/>
    </source>
</evidence>
<reference evidence="3" key="1">
    <citation type="submission" date="2022-08" db="UniProtKB">
        <authorList>
            <consortium name="EnsemblMetazoa"/>
        </authorList>
    </citation>
    <scope>IDENTIFICATION</scope>
    <source>
        <strain evidence="3">05x7-T-G4-1.051#20</strain>
    </source>
</reference>
<proteinExistence type="predicted"/>